<dbReference type="PANTHER" id="PTHR12532:SF0">
    <property type="entry name" value="TRANSLATIONAL ACTIVATOR OF CYTOCHROME C OXIDASE 1"/>
    <property type="match status" value="1"/>
</dbReference>
<dbReference type="InterPro" id="IPR017856">
    <property type="entry name" value="Integrase-like_N"/>
</dbReference>
<dbReference type="HAMAP" id="MF_00693">
    <property type="entry name" value="Transcrip_reg_TACO1"/>
    <property type="match status" value="1"/>
</dbReference>
<dbReference type="InterPro" id="IPR002876">
    <property type="entry name" value="Transcrip_reg_TACO1-like"/>
</dbReference>
<dbReference type="OrthoDB" id="2017544at2759"/>
<dbReference type="EMBL" id="JAEUBG010004553">
    <property type="protein sequence ID" value="KAH3681177.1"/>
    <property type="molecule type" value="Genomic_DNA"/>
</dbReference>
<feature type="domain" description="TACO1/YebC-like second and third" evidence="3">
    <location>
        <begin position="111"/>
        <end position="270"/>
    </location>
</feature>
<sequence>MLRLSRVSLNIPAPARSFSSTPIIQAGHSKWANIKHDKARNDAIKNKVANKMAKAIAVAAKLGGPDPTKNVRLAAAMEAASKANVVKKVIENAVRRGAGISNSPGEKTAVETVVYEGVTVGNVSLVVEALTDNKNRTFSAVRAAFTKYGGNLPSPTGFLFERKGFIVIEKGDKTYDDVFEEVVDLGAEDLEEIVNDEGVELLEISTGFNDTGSIANQLKELQYNIKEVGTSYVPNEDALIEIRDPDVMERYNKFIATLDEIDDVTDYYTTLKEVE</sequence>
<evidence type="ECO:0000313" key="6">
    <source>
        <dbReference type="Proteomes" id="UP000774326"/>
    </source>
</evidence>
<gene>
    <name evidence="5" type="ORF">WICPIJ_007872</name>
</gene>
<feature type="domain" description="TACO1/YebC-like N-terminal" evidence="4">
    <location>
        <begin position="29"/>
        <end position="99"/>
    </location>
</feature>
<comment type="caution">
    <text evidence="5">The sequence shown here is derived from an EMBL/GenBank/DDBJ whole genome shotgun (WGS) entry which is preliminary data.</text>
</comment>
<dbReference type="PANTHER" id="PTHR12532">
    <property type="entry name" value="TRANSLATIONAL ACTIVATOR OF CYTOCHROME C OXIDASE 1"/>
    <property type="match status" value="1"/>
</dbReference>
<comment type="similarity">
    <text evidence="2">Belongs to the TACO1 family.</text>
</comment>
<dbReference type="FunFam" id="1.10.10.200:FF:000002">
    <property type="entry name" value="Probable transcriptional regulatory protein CLM62_37755"/>
    <property type="match status" value="1"/>
</dbReference>
<comment type="subcellular location">
    <subcellularLocation>
        <location evidence="1">Mitochondrion</location>
    </subcellularLocation>
</comment>
<keyword evidence="6" id="KW-1185">Reference proteome</keyword>
<evidence type="ECO:0000259" key="3">
    <source>
        <dbReference type="Pfam" id="PF01709"/>
    </source>
</evidence>
<evidence type="ECO:0000256" key="1">
    <source>
        <dbReference type="ARBA" id="ARBA00004173"/>
    </source>
</evidence>
<dbReference type="Proteomes" id="UP000774326">
    <property type="component" value="Unassembled WGS sequence"/>
</dbReference>
<protein>
    <recommendedName>
        <fullName evidence="7">Transcriptional regulatory protein</fullName>
    </recommendedName>
</protein>
<dbReference type="Pfam" id="PF01709">
    <property type="entry name" value="Transcrip_reg"/>
    <property type="match status" value="1"/>
</dbReference>
<organism evidence="5 6">
    <name type="scientific">Wickerhamomyces pijperi</name>
    <name type="common">Yeast</name>
    <name type="synonym">Pichia pijperi</name>
    <dbReference type="NCBI Taxonomy" id="599730"/>
    <lineage>
        <taxon>Eukaryota</taxon>
        <taxon>Fungi</taxon>
        <taxon>Dikarya</taxon>
        <taxon>Ascomycota</taxon>
        <taxon>Saccharomycotina</taxon>
        <taxon>Saccharomycetes</taxon>
        <taxon>Phaffomycetales</taxon>
        <taxon>Wickerhamomycetaceae</taxon>
        <taxon>Wickerhamomyces</taxon>
    </lineage>
</organism>
<evidence type="ECO:0000313" key="5">
    <source>
        <dbReference type="EMBL" id="KAH3681177.1"/>
    </source>
</evidence>
<name>A0A9P8Q0W0_WICPI</name>
<proteinExistence type="inferred from homology"/>
<dbReference type="Gene3D" id="1.10.10.200">
    <property type="match status" value="1"/>
</dbReference>
<dbReference type="InterPro" id="IPR049083">
    <property type="entry name" value="TACO1_YebC_N"/>
</dbReference>
<reference evidence="5" key="1">
    <citation type="journal article" date="2021" name="Open Biol.">
        <title>Shared evolutionary footprints suggest mitochondrial oxidative damage underlies multiple complex I losses in fungi.</title>
        <authorList>
            <person name="Schikora-Tamarit M.A."/>
            <person name="Marcet-Houben M."/>
            <person name="Nosek J."/>
            <person name="Gabaldon T."/>
        </authorList>
    </citation>
    <scope>NUCLEOTIDE SEQUENCE</scope>
    <source>
        <strain evidence="5">CBS2887</strain>
    </source>
</reference>
<dbReference type="GO" id="GO:0005739">
    <property type="term" value="C:mitochondrion"/>
    <property type="evidence" value="ECO:0007669"/>
    <property type="project" value="UniProtKB-SubCell"/>
</dbReference>
<dbReference type="InterPro" id="IPR026564">
    <property type="entry name" value="Transcrip_reg_TACO1-like_dom3"/>
</dbReference>
<reference evidence="5" key="2">
    <citation type="submission" date="2021-01" db="EMBL/GenBank/DDBJ databases">
        <authorList>
            <person name="Schikora-Tamarit M.A."/>
        </authorList>
    </citation>
    <scope>NUCLEOTIDE SEQUENCE</scope>
    <source>
        <strain evidence="5">CBS2887</strain>
    </source>
</reference>
<evidence type="ECO:0008006" key="7">
    <source>
        <dbReference type="Google" id="ProtNLM"/>
    </source>
</evidence>
<dbReference type="AlphaFoldDB" id="A0A9P8Q0W0"/>
<evidence type="ECO:0000256" key="2">
    <source>
        <dbReference type="ARBA" id="ARBA00008724"/>
    </source>
</evidence>
<dbReference type="InterPro" id="IPR048300">
    <property type="entry name" value="TACO1_YebC-like_2nd/3rd_dom"/>
</dbReference>
<dbReference type="Pfam" id="PF20772">
    <property type="entry name" value="TACO1_YebC_N"/>
    <property type="match status" value="1"/>
</dbReference>
<evidence type="ECO:0000259" key="4">
    <source>
        <dbReference type="Pfam" id="PF20772"/>
    </source>
</evidence>
<dbReference type="InterPro" id="IPR029072">
    <property type="entry name" value="YebC-like"/>
</dbReference>
<dbReference type="Gene3D" id="3.30.70.980">
    <property type="match status" value="2"/>
</dbReference>
<dbReference type="SUPFAM" id="SSF75625">
    <property type="entry name" value="YebC-like"/>
    <property type="match status" value="1"/>
</dbReference>
<accession>A0A9P8Q0W0</accession>